<dbReference type="AlphaFoldDB" id="A0A9X3D998"/>
<accession>A0A9X3D998</accession>
<organism evidence="5 6">
    <name type="scientific">Gordonia aquimaris</name>
    <dbReference type="NCBI Taxonomy" id="2984863"/>
    <lineage>
        <taxon>Bacteria</taxon>
        <taxon>Bacillati</taxon>
        <taxon>Actinomycetota</taxon>
        <taxon>Actinomycetes</taxon>
        <taxon>Mycobacteriales</taxon>
        <taxon>Gordoniaceae</taxon>
        <taxon>Gordonia</taxon>
    </lineage>
</organism>
<reference evidence="5" key="1">
    <citation type="submission" date="2022-10" db="EMBL/GenBank/DDBJ databases">
        <title>WGS of marine actinomycetes from Thailand.</title>
        <authorList>
            <person name="Thawai C."/>
        </authorList>
    </citation>
    <scope>NUCLEOTIDE SEQUENCE</scope>
    <source>
        <strain evidence="5">SW21</strain>
    </source>
</reference>
<dbReference type="InterPro" id="IPR041522">
    <property type="entry name" value="CdaR_GGDEF"/>
</dbReference>
<evidence type="ECO:0000313" key="6">
    <source>
        <dbReference type="Proteomes" id="UP001143347"/>
    </source>
</evidence>
<dbReference type="Pfam" id="PF17853">
    <property type="entry name" value="GGDEF_2"/>
    <property type="match status" value="1"/>
</dbReference>
<evidence type="ECO:0000259" key="2">
    <source>
        <dbReference type="Pfam" id="PF13556"/>
    </source>
</evidence>
<evidence type="ECO:0000256" key="1">
    <source>
        <dbReference type="ARBA" id="ARBA00006754"/>
    </source>
</evidence>
<proteinExistence type="inferred from homology"/>
<dbReference type="Pfam" id="PF14361">
    <property type="entry name" value="RsbRD_N"/>
    <property type="match status" value="1"/>
</dbReference>
<evidence type="ECO:0000313" key="5">
    <source>
        <dbReference type="EMBL" id="MCX2965992.1"/>
    </source>
</evidence>
<protein>
    <submittedName>
        <fullName evidence="5">Helix-turn-helix domain-containing protein</fullName>
    </submittedName>
</protein>
<dbReference type="Proteomes" id="UP001143347">
    <property type="component" value="Unassembled WGS sequence"/>
</dbReference>
<gene>
    <name evidence="5" type="ORF">OSB52_18065</name>
</gene>
<keyword evidence="6" id="KW-1185">Reference proteome</keyword>
<sequence length="433" mass="47359">MGGELSPEQRRLAALRVAEVAKTVGAELPSLGRALHAEIADSIPELRGDDVILELLRASTESNVETFLHVAQHDIHVDDVRPPPAAIEYAHRLAQRAISANALLRAYRIGQNRVLDWAVAEVAATERDRDVAFAASQAFRTTTFAYVDRIAEQVVAEYEAERERWLANRNTVRTAMLTTILTGRDHDLGTAESAIGYRLRQHHLGVVIWTSDEHGVPSELRRMESLVAAIGEAVDADGPALFLPQDRSLAWGWIPLGRSRDCHRIDRDAVTRLITDAGPGVGVAFGRPHSATVGFRRTHQEAQRAHVVASIAGDLLVTDFDDAGVQLCSLLARDLEATRDLVASTLGGLAADDENTALMRATLLAFLKAGSSYVAAAEVIHLHKNTVKYRVDKAIDARGRPLDDDRLNLEIALTACHWLGSAVLPRDRRQARA</sequence>
<dbReference type="PANTHER" id="PTHR33744:SF1">
    <property type="entry name" value="DNA-BINDING TRANSCRIPTIONAL ACTIVATOR ADER"/>
    <property type="match status" value="1"/>
</dbReference>
<dbReference type="InterPro" id="IPR042070">
    <property type="entry name" value="PucR_C-HTH_sf"/>
</dbReference>
<dbReference type="Gene3D" id="1.10.10.2840">
    <property type="entry name" value="PucR C-terminal helix-turn-helix domain"/>
    <property type="match status" value="1"/>
</dbReference>
<dbReference type="PANTHER" id="PTHR33744">
    <property type="entry name" value="CARBOHYDRATE DIACID REGULATOR"/>
    <property type="match status" value="1"/>
</dbReference>
<name>A0A9X3D998_9ACTN</name>
<feature type="domain" description="CdaR GGDEF-like" evidence="4">
    <location>
        <begin position="185"/>
        <end position="305"/>
    </location>
</feature>
<comment type="similarity">
    <text evidence="1">Belongs to the CdaR family.</text>
</comment>
<feature type="domain" description="RsbT co-antagonist protein RsbRD N-terminal" evidence="3">
    <location>
        <begin position="29"/>
        <end position="173"/>
    </location>
</feature>
<dbReference type="RefSeq" id="WP_235721408.1">
    <property type="nucleotide sequence ID" value="NZ_JAPKFM010000021.1"/>
</dbReference>
<evidence type="ECO:0000259" key="3">
    <source>
        <dbReference type="Pfam" id="PF14361"/>
    </source>
</evidence>
<evidence type="ECO:0000259" key="4">
    <source>
        <dbReference type="Pfam" id="PF17853"/>
    </source>
</evidence>
<dbReference type="Pfam" id="PF13556">
    <property type="entry name" value="HTH_30"/>
    <property type="match status" value="1"/>
</dbReference>
<dbReference type="EMBL" id="JAPKFM010000021">
    <property type="protein sequence ID" value="MCX2965992.1"/>
    <property type="molecule type" value="Genomic_DNA"/>
</dbReference>
<dbReference type="InterPro" id="IPR051448">
    <property type="entry name" value="CdaR-like_regulators"/>
</dbReference>
<comment type="caution">
    <text evidence="5">The sequence shown here is derived from an EMBL/GenBank/DDBJ whole genome shotgun (WGS) entry which is preliminary data.</text>
</comment>
<dbReference type="InterPro" id="IPR025736">
    <property type="entry name" value="PucR_C-HTH_dom"/>
</dbReference>
<dbReference type="InterPro" id="IPR025751">
    <property type="entry name" value="RsbRD_N_dom"/>
</dbReference>
<feature type="domain" description="PucR C-terminal helix-turn-helix" evidence="2">
    <location>
        <begin position="360"/>
        <end position="415"/>
    </location>
</feature>